<evidence type="ECO:0000256" key="2">
    <source>
        <dbReference type="ARBA" id="ARBA00023125"/>
    </source>
</evidence>
<dbReference type="SMART" id="SM00347">
    <property type="entry name" value="HTH_MARR"/>
    <property type="match status" value="1"/>
</dbReference>
<dbReference type="PANTHER" id="PTHR42756">
    <property type="entry name" value="TRANSCRIPTIONAL REGULATOR, MARR"/>
    <property type="match status" value="1"/>
</dbReference>
<organism evidence="5 6">
    <name type="scientific">Bifidobacterium angulatum DSM 20098 = JCM 7096</name>
    <dbReference type="NCBI Taxonomy" id="518635"/>
    <lineage>
        <taxon>Bacteria</taxon>
        <taxon>Bacillati</taxon>
        <taxon>Actinomycetota</taxon>
        <taxon>Actinomycetes</taxon>
        <taxon>Bifidobacteriales</taxon>
        <taxon>Bifidobacteriaceae</taxon>
        <taxon>Bifidobacterium</taxon>
    </lineage>
</organism>
<comment type="caution">
    <text evidence="5">The sequence shown here is derived from an EMBL/GenBank/DDBJ whole genome shotgun (WGS) entry which is preliminary data.</text>
</comment>
<accession>C4FGA0</accession>
<dbReference type="PROSITE" id="PS50995">
    <property type="entry name" value="HTH_MARR_2"/>
    <property type="match status" value="1"/>
</dbReference>
<dbReference type="SUPFAM" id="SSF46785">
    <property type="entry name" value="Winged helix' DNA-binding domain"/>
    <property type="match status" value="1"/>
</dbReference>
<dbReference type="eggNOG" id="COG1846">
    <property type="taxonomic scope" value="Bacteria"/>
</dbReference>
<evidence type="ECO:0000256" key="3">
    <source>
        <dbReference type="ARBA" id="ARBA00023163"/>
    </source>
</evidence>
<dbReference type="EMBL" id="ABYS02000009">
    <property type="protein sequence ID" value="EEP20797.1"/>
    <property type="molecule type" value="Genomic_DNA"/>
</dbReference>
<reference evidence="5" key="1">
    <citation type="submission" date="2009-04" db="EMBL/GenBank/DDBJ databases">
        <authorList>
            <person name="Weinstock G."/>
            <person name="Sodergren E."/>
            <person name="Clifton S."/>
            <person name="Fulton L."/>
            <person name="Fulton B."/>
            <person name="Courtney L."/>
            <person name="Fronick C."/>
            <person name="Harrison M."/>
            <person name="Strong C."/>
            <person name="Farmer C."/>
            <person name="Delahaunty K."/>
            <person name="Markovic C."/>
            <person name="Hall O."/>
            <person name="Minx P."/>
            <person name="Tomlinson C."/>
            <person name="Mitreva M."/>
            <person name="Nelson J."/>
            <person name="Hou S."/>
            <person name="Wollam A."/>
            <person name="Pepin K.H."/>
            <person name="Johnson M."/>
            <person name="Bhonagiri V."/>
            <person name="Nash W.E."/>
            <person name="Warren W."/>
            <person name="Chinwalla A."/>
            <person name="Mardis E.R."/>
            <person name="Wilson R.K."/>
        </authorList>
    </citation>
    <scope>NUCLEOTIDE SEQUENCE [LARGE SCALE GENOMIC DNA]</scope>
    <source>
        <strain evidence="5">DSM 20098</strain>
    </source>
</reference>
<dbReference type="GO" id="GO:0003700">
    <property type="term" value="F:DNA-binding transcription factor activity"/>
    <property type="evidence" value="ECO:0007669"/>
    <property type="project" value="InterPro"/>
</dbReference>
<dbReference type="InterPro" id="IPR036388">
    <property type="entry name" value="WH-like_DNA-bd_sf"/>
</dbReference>
<evidence type="ECO:0000259" key="4">
    <source>
        <dbReference type="PROSITE" id="PS50995"/>
    </source>
</evidence>
<proteinExistence type="predicted"/>
<dbReference type="AlphaFoldDB" id="C4FGA0"/>
<dbReference type="PATRIC" id="fig|518635.7.peg.1227"/>
<keyword evidence="6" id="KW-1185">Reference proteome</keyword>
<dbReference type="Pfam" id="PF12802">
    <property type="entry name" value="MarR_2"/>
    <property type="match status" value="1"/>
</dbReference>
<keyword evidence="3" id="KW-0804">Transcription</keyword>
<dbReference type="Proteomes" id="UP000006408">
    <property type="component" value="Unassembled WGS sequence"/>
</dbReference>
<dbReference type="Gene3D" id="1.10.10.10">
    <property type="entry name" value="Winged helix-like DNA-binding domain superfamily/Winged helix DNA-binding domain"/>
    <property type="match status" value="1"/>
</dbReference>
<dbReference type="HOGENOM" id="CLU_105740_0_0_11"/>
<dbReference type="InterPro" id="IPR036390">
    <property type="entry name" value="WH_DNA-bd_sf"/>
</dbReference>
<gene>
    <name evidence="5" type="ORF">BIFANG_03370</name>
</gene>
<dbReference type="InterPro" id="IPR000835">
    <property type="entry name" value="HTH_MarR-typ"/>
</dbReference>
<evidence type="ECO:0000313" key="6">
    <source>
        <dbReference type="Proteomes" id="UP000006408"/>
    </source>
</evidence>
<dbReference type="PANTHER" id="PTHR42756:SF1">
    <property type="entry name" value="TRANSCRIPTIONAL REPRESSOR OF EMRAB OPERON"/>
    <property type="match status" value="1"/>
</dbReference>
<evidence type="ECO:0000313" key="5">
    <source>
        <dbReference type="EMBL" id="EEP20797.1"/>
    </source>
</evidence>
<dbReference type="PRINTS" id="PR00598">
    <property type="entry name" value="HTHMARR"/>
</dbReference>
<dbReference type="GO" id="GO:0003677">
    <property type="term" value="F:DNA binding"/>
    <property type="evidence" value="ECO:0007669"/>
    <property type="project" value="UniProtKB-KW"/>
</dbReference>
<protein>
    <submittedName>
        <fullName evidence="5">Transcriptional regulator, MarR family</fullName>
    </submittedName>
</protein>
<evidence type="ECO:0000256" key="1">
    <source>
        <dbReference type="ARBA" id="ARBA00023015"/>
    </source>
</evidence>
<keyword evidence="1" id="KW-0805">Transcription regulation</keyword>
<name>C4FGA0_9BIFI</name>
<feature type="domain" description="HTH marR-type" evidence="4">
    <location>
        <begin position="37"/>
        <end position="170"/>
    </location>
</feature>
<keyword evidence="2" id="KW-0238">DNA-binding</keyword>
<sequence length="206" mass="23312">MYNDLHWRIVTTEANMEVDPVNPAFAKAWEQGVCKPPSVAIRTLHNVINRYLAVTRPQEVEELSSANIDIIRYLVRNADRDVFPQDVERRFGITRSTSCRVLGLMERKGLIAREPVPQDARLKKIVLTDKARHIDDELYGNAVAMEKLLLQGLSDAEILGFMHTLDVMQTNLIQTGAIGNENRYSSLALHAEEIDESQAEETGKEQ</sequence>